<feature type="region of interest" description="Disordered" evidence="2">
    <location>
        <begin position="835"/>
        <end position="861"/>
    </location>
</feature>
<dbReference type="SUPFAM" id="SSF101447">
    <property type="entry name" value="Formin homology 2 domain (FH2 domain)"/>
    <property type="match status" value="1"/>
</dbReference>
<feature type="compositionally biased region" description="Polar residues" evidence="2">
    <location>
        <begin position="471"/>
        <end position="482"/>
    </location>
</feature>
<dbReference type="Pfam" id="PF18382">
    <property type="entry name" value="Formin_GBD_N"/>
    <property type="match status" value="1"/>
</dbReference>
<dbReference type="InterPro" id="IPR016024">
    <property type="entry name" value="ARM-type_fold"/>
</dbReference>
<dbReference type="Proteomes" id="UP000001554">
    <property type="component" value="Chromosome 6"/>
</dbReference>
<evidence type="ECO:0000259" key="4">
    <source>
        <dbReference type="PROSITE" id="PS51444"/>
    </source>
</evidence>
<feature type="region of interest" description="Disordered" evidence="2">
    <location>
        <begin position="504"/>
        <end position="586"/>
    </location>
</feature>
<dbReference type="GeneID" id="118418691"/>
<protein>
    <submittedName>
        <fullName evidence="6">FH1/FH2 domain-containing protein 1-like isoform X43</fullName>
    </submittedName>
</protein>
<feature type="compositionally biased region" description="Polar residues" evidence="2">
    <location>
        <begin position="721"/>
        <end position="731"/>
    </location>
</feature>
<dbReference type="PROSITE" id="PS51444">
    <property type="entry name" value="FH2"/>
    <property type="match status" value="1"/>
</dbReference>
<feature type="compositionally biased region" description="Basic and acidic residues" evidence="2">
    <location>
        <begin position="837"/>
        <end position="847"/>
    </location>
</feature>
<dbReference type="InterPro" id="IPR041387">
    <property type="entry name" value="FHOD1_GBD_N"/>
</dbReference>
<feature type="compositionally biased region" description="Acidic residues" evidence="2">
    <location>
        <begin position="750"/>
        <end position="759"/>
    </location>
</feature>
<dbReference type="PANTHER" id="PTHR45920">
    <property type="entry name" value="FORMIN HOMOLOGY 2 DOMAIN CONTAINING, ISOFORM I"/>
    <property type="match status" value="1"/>
</dbReference>
<feature type="region of interest" description="Disordered" evidence="2">
    <location>
        <begin position="1"/>
        <end position="68"/>
    </location>
</feature>
<feature type="region of interest" description="Disordered" evidence="2">
    <location>
        <begin position="743"/>
        <end position="812"/>
    </location>
</feature>
<feature type="compositionally biased region" description="Basic and acidic residues" evidence="2">
    <location>
        <begin position="623"/>
        <end position="632"/>
    </location>
</feature>
<gene>
    <name evidence="6" type="primary">LOC118418691</name>
</gene>
<feature type="compositionally biased region" description="Basic and acidic residues" evidence="2">
    <location>
        <begin position="782"/>
        <end position="803"/>
    </location>
</feature>
<dbReference type="PROSITE" id="PS51232">
    <property type="entry name" value="GBD_FH3"/>
    <property type="match status" value="1"/>
</dbReference>
<reference evidence="5" key="1">
    <citation type="journal article" date="2020" name="Nat. Ecol. Evol.">
        <title>Deeply conserved synteny resolves early events in vertebrate evolution.</title>
        <authorList>
            <person name="Simakov O."/>
            <person name="Marletaz F."/>
            <person name="Yue J.X."/>
            <person name="O'Connell B."/>
            <person name="Jenkins J."/>
            <person name="Brandt A."/>
            <person name="Calef R."/>
            <person name="Tung C.H."/>
            <person name="Huang T.K."/>
            <person name="Schmutz J."/>
            <person name="Satoh N."/>
            <person name="Yu J.K."/>
            <person name="Putnam N.H."/>
            <person name="Green R.E."/>
            <person name="Rokhsar D.S."/>
        </authorList>
    </citation>
    <scope>NUCLEOTIDE SEQUENCE [LARGE SCALE GENOMIC DNA]</scope>
    <source>
        <strain evidence="5">S238N-H82</strain>
    </source>
</reference>
<feature type="region of interest" description="Disordered" evidence="2">
    <location>
        <begin position="881"/>
        <end position="977"/>
    </location>
</feature>
<sequence length="1539" mass="173741">MIGRGSDGRTTRMGGQTKAPGGDRRAPSGQTRLPPVRDIDVLLGFSASEQDLNPDQGGEQDPELESKRDSGYIEDCALQISHNGTYLDLDSTLDEQREYLEGFEDSRKNSMILRTQLSVRVHACIEKLLNSSGRELRRALFSLKQIFQDDKDLVHEFVNSEGLTCLIKVGAEADQNYQNYILRALGQVMLYVDGMNGVINHNETIQWLYSLISSKFRLVVKTTLKLLLVFVEYTENNALLLVQAVDAVDNDRGHKPWSNIMDVLNERDAVDTELLVYAMTLVNKTLNAVPDQDTFYDVTDSLEEQGLEKIIQRHLTKKGSDLDLVEQMKIYETALKFEDGEENIPESSQNTLRKTRRTISQTISDEARQSLRKSRRHSLNAGDSSPSPGGKGRSETKGRTETDGETRRSRYSADSETSDDGGDRKSRYSSGVTRQPRESTIAEAPKQNGLSGSTESGKRRSWRDRVYGGQEDTSSNTNSSGYNRGYRSWREELSKFDHILGTTYGISANRHSRYKTQTDSDSDSLRKDKDTNEEKQKEEKETETPVKRGTFYEIMKSIEDQKKQEQEPKKTPEELEEERKAAEEQRLKEMYAEEARKRWKERYLEETELVRSDPDFWKKAEEIQQKRKEEAAKGSYQRQSHSWRDDVAKQLEYAKKLEEEERKALTNGQGSGSRQSRRERMAALQKEQMAMEKDKDEDERTESVSDEPVTPTSPDMGPVSPSAQSGGLTSNKRWMLAMFYAQNREGKMGDEDEDSDESKDESKEAKEKRRLSIETSETISSRMEKVQQKQKEDVSSPTEKKQPEIASKGKVAAVAEKLKSGAILDEDKIVNGLQAMKVEEKKEEKKPPPPPKSEQDQLWENLMNTDRELVIKDMDFRDLIGDDDMDVLSPFHGMETSTDGYPPRPPPNLFGGPPPPPCVFPGGVPPPPPPPGIPGAPPPPPPPGGPPPPPGAPPPPPPPKAPGSSHLGPAPKNSAIPVKKKKTVRLFWKEVNHYVPPTVANATKGSLWDTLRGVKFQLDTDKLEHLFESRTKEQTPKKVGEGKGKNEVIVLDAKRSNQINIGLTNLPPPRTIKQAILNMDSVAMNREGIEMILKMIPSDEEKTKIQEAQMQNPDTPLGAAEQFLLTLSSISELTARLNFWAFKLDYETMEQEVAEPLMDLKEAMEQLKNNKTLRYILATLLAIGNFLNGAQCKGFQLDYLAKVPEVKDTVHKQSLLYHLCTMVMEKFPESTDLYSEIGAVTRSSKVDFSLLTLNLAKMEKQCRSSWDNLKAIAKHNMASPMKNRLTEFLKDCTERIAILKIVHRRVINRFNKLLIFTGMTPQAIKDTNINQFCKTISEFALEYRTTRERVLQQQKKKANQRERNKTRGKMITDEFGRRFPEAHADLSEMMTKNFAGKSKKEKKEEEEANALKAVLKHGAMNGEVNLNTSMEPRVRTRGKSTGDAKNSTKEPNFVKKMFSGGRSSASSRAKDADPDDNTEEIMERLVKTATNPGTRLIPRERKRARQVNRKSLRRTLKSGLSEQESKALGISGKSNPVNI</sequence>
<dbReference type="GO" id="GO:0003779">
    <property type="term" value="F:actin binding"/>
    <property type="evidence" value="ECO:0007669"/>
    <property type="project" value="UniProtKB-KW"/>
</dbReference>
<dbReference type="SMART" id="SM00498">
    <property type="entry name" value="FH2"/>
    <property type="match status" value="1"/>
</dbReference>
<dbReference type="InterPro" id="IPR015425">
    <property type="entry name" value="FH2_Formin"/>
</dbReference>
<proteinExistence type="predicted"/>
<feature type="compositionally biased region" description="Basic and acidic residues" evidence="2">
    <location>
        <begin position="392"/>
        <end position="413"/>
    </location>
</feature>
<dbReference type="InterPro" id="IPR014768">
    <property type="entry name" value="GBD/FH3_dom"/>
</dbReference>
<reference evidence="6" key="2">
    <citation type="submission" date="2025-08" db="UniProtKB">
        <authorList>
            <consortium name="RefSeq"/>
        </authorList>
    </citation>
    <scope>IDENTIFICATION</scope>
    <source>
        <strain evidence="6">S238N-H82</strain>
        <tissue evidence="6">Testes</tissue>
    </source>
</reference>
<dbReference type="Gene3D" id="1.20.58.2220">
    <property type="entry name" value="Formin, FH2 domain"/>
    <property type="match status" value="1"/>
</dbReference>
<dbReference type="RefSeq" id="XP_035680627.1">
    <property type="nucleotide sequence ID" value="XM_035824734.1"/>
</dbReference>
<evidence type="ECO:0000313" key="6">
    <source>
        <dbReference type="RefSeq" id="XP_035680627.1"/>
    </source>
</evidence>
<feature type="compositionally biased region" description="Basic residues" evidence="2">
    <location>
        <begin position="1500"/>
        <end position="1516"/>
    </location>
</feature>
<evidence type="ECO:0000259" key="3">
    <source>
        <dbReference type="PROSITE" id="PS51232"/>
    </source>
</evidence>
<dbReference type="FunFam" id="1.25.10.10:FF:000056">
    <property type="entry name" value="FH1/FH2 domain-containing protein 3 isoform X1"/>
    <property type="match status" value="1"/>
</dbReference>
<dbReference type="Pfam" id="PF24959">
    <property type="entry name" value="FH3_FHOD1-3"/>
    <property type="match status" value="1"/>
</dbReference>
<feature type="compositionally biased region" description="Basic and acidic residues" evidence="2">
    <location>
        <begin position="556"/>
        <end position="586"/>
    </location>
</feature>
<feature type="domain" description="FH2" evidence="4">
    <location>
        <begin position="973"/>
        <end position="1369"/>
    </location>
</feature>
<dbReference type="InterPro" id="IPR042201">
    <property type="entry name" value="FH2_Formin_sf"/>
</dbReference>
<dbReference type="PANTHER" id="PTHR45920:SF4">
    <property type="entry name" value="FORMIN HOMOLOGY 2 DOMAIN CONTAINING, ISOFORM I"/>
    <property type="match status" value="1"/>
</dbReference>
<dbReference type="Gene3D" id="1.25.10.10">
    <property type="entry name" value="Leucine-rich Repeat Variant"/>
    <property type="match status" value="1"/>
</dbReference>
<evidence type="ECO:0000313" key="5">
    <source>
        <dbReference type="Proteomes" id="UP000001554"/>
    </source>
</evidence>
<feature type="compositionally biased region" description="Basic and acidic residues" evidence="2">
    <location>
        <begin position="1"/>
        <end position="10"/>
    </location>
</feature>
<feature type="region of interest" description="Disordered" evidence="2">
    <location>
        <begin position="341"/>
        <end position="484"/>
    </location>
</feature>
<organism evidence="5 6">
    <name type="scientific">Branchiostoma floridae</name>
    <name type="common">Florida lancelet</name>
    <name type="synonym">Amphioxus</name>
    <dbReference type="NCBI Taxonomy" id="7739"/>
    <lineage>
        <taxon>Eukaryota</taxon>
        <taxon>Metazoa</taxon>
        <taxon>Chordata</taxon>
        <taxon>Cephalochordata</taxon>
        <taxon>Leptocardii</taxon>
        <taxon>Amphioxiformes</taxon>
        <taxon>Branchiostomatidae</taxon>
        <taxon>Branchiostoma</taxon>
    </lineage>
</organism>
<dbReference type="Pfam" id="PF02181">
    <property type="entry name" value="FH2"/>
    <property type="match status" value="1"/>
</dbReference>
<keyword evidence="1" id="KW-0009">Actin-binding</keyword>
<dbReference type="InterPro" id="IPR011989">
    <property type="entry name" value="ARM-like"/>
</dbReference>
<evidence type="ECO:0000256" key="1">
    <source>
        <dbReference type="ARBA" id="ARBA00023203"/>
    </source>
</evidence>
<evidence type="ECO:0000256" key="2">
    <source>
        <dbReference type="SAM" id="MobiDB-lite"/>
    </source>
</evidence>
<dbReference type="SUPFAM" id="SSF48371">
    <property type="entry name" value="ARM repeat"/>
    <property type="match status" value="1"/>
</dbReference>
<feature type="compositionally biased region" description="Polar residues" evidence="2">
    <location>
        <begin position="345"/>
        <end position="364"/>
    </location>
</feature>
<feature type="compositionally biased region" description="Basic and acidic residues" evidence="2">
    <location>
        <begin position="523"/>
        <end position="546"/>
    </location>
</feature>
<name>A0A9J7MTM1_BRAFL</name>
<feature type="domain" description="GBD/FH3" evidence="3">
    <location>
        <begin position="31"/>
        <end position="414"/>
    </location>
</feature>
<feature type="compositionally biased region" description="Pro residues" evidence="2">
    <location>
        <begin position="902"/>
        <end position="961"/>
    </location>
</feature>
<feature type="region of interest" description="Disordered" evidence="2">
    <location>
        <begin position="659"/>
        <end position="731"/>
    </location>
</feature>
<feature type="region of interest" description="Disordered" evidence="2">
    <location>
        <begin position="623"/>
        <end position="647"/>
    </location>
</feature>
<accession>A0A9J7MTM1</accession>
<keyword evidence="5" id="KW-1185">Reference proteome</keyword>
<dbReference type="InterPro" id="IPR056771">
    <property type="entry name" value="FH3_FHOD1-3-like"/>
</dbReference>
<feature type="compositionally biased region" description="Basic and acidic residues" evidence="2">
    <location>
        <begin position="760"/>
        <end position="772"/>
    </location>
</feature>
<feature type="region of interest" description="Disordered" evidence="2">
    <location>
        <begin position="1433"/>
        <end position="1539"/>
    </location>
</feature>